<evidence type="ECO:0000313" key="4">
    <source>
        <dbReference type="Proteomes" id="UP000001514"/>
    </source>
</evidence>
<dbReference type="Gene3D" id="3.40.1000.10">
    <property type="entry name" value="Mog1/PsbP, alpha/beta/alpha sandwich"/>
    <property type="match status" value="1"/>
</dbReference>
<dbReference type="Proteomes" id="UP000001514">
    <property type="component" value="Unassembled WGS sequence"/>
</dbReference>
<protein>
    <recommendedName>
        <fullName evidence="1">PsbP C-terminal domain-containing protein</fullName>
    </recommendedName>
</protein>
<dbReference type="EMBL" id="GL377654">
    <property type="protein sequence ID" value="EFJ10391.1"/>
    <property type="molecule type" value="Genomic_DNA"/>
</dbReference>
<feature type="non-terminal residue" evidence="3">
    <location>
        <position position="1"/>
    </location>
</feature>
<dbReference type="PANTHER" id="PTHR31407:SF15">
    <property type="entry name" value="PSBP DOMAIN-CONTAINING PROTEIN 1, CHLOROPLASTIC"/>
    <property type="match status" value="1"/>
</dbReference>
<dbReference type="GO" id="GO:0009535">
    <property type="term" value="C:chloroplast thylakoid membrane"/>
    <property type="evidence" value="ECO:0000318"/>
    <property type="project" value="GO_Central"/>
</dbReference>
<evidence type="ECO:0000313" key="2">
    <source>
        <dbReference type="EMBL" id="EFJ10391.1"/>
    </source>
</evidence>
<dbReference type="Gramene" id="EFJ10391">
    <property type="protein sequence ID" value="EFJ10391"/>
    <property type="gene ID" value="SELMODRAFT_47401"/>
</dbReference>
<feature type="non-terminal residue" evidence="3">
    <location>
        <position position="179"/>
    </location>
</feature>
<dbReference type="PANTHER" id="PTHR31407">
    <property type="match status" value="1"/>
</dbReference>
<evidence type="ECO:0000313" key="3">
    <source>
        <dbReference type="EMBL" id="EFJ19695.1"/>
    </source>
</evidence>
<name>D8S758_SELML</name>
<sequence>FKVFEDPFDGYSFSYPGSWFQVRGAGADCFFRSPVNLDESVTVDVSSPSSSRYQSIEELGLPQDAAQGLLKQLSTEFMSTRLGVRREINVLSSRSRVDGDGRLLYEVEVNAKSFATNNQMAILPQDRVMKIEWDRRYISVLGVENKRLYQLRLQAPERTFALEGDDLRRIMDSFKISKI</sequence>
<dbReference type="KEGG" id="smo:SELMODRAFT_57446"/>
<feature type="domain" description="PsbP C-terminal" evidence="1">
    <location>
        <begin position="1"/>
        <end position="176"/>
    </location>
</feature>
<dbReference type="InParanoid" id="D8S758"/>
<dbReference type="InterPro" id="IPR016123">
    <property type="entry name" value="Mog1/PsbP_a/b/a-sand"/>
</dbReference>
<dbReference type="GO" id="GO:0009654">
    <property type="term" value="C:photosystem II oxygen evolving complex"/>
    <property type="evidence" value="ECO:0007669"/>
    <property type="project" value="InterPro"/>
</dbReference>
<accession>D8S758</accession>
<dbReference type="OrthoDB" id="2020255at2759"/>
<dbReference type="Gramene" id="EFJ19695">
    <property type="protein sequence ID" value="EFJ19695"/>
    <property type="gene ID" value="SELMODRAFT_57446"/>
</dbReference>
<dbReference type="SUPFAM" id="SSF55724">
    <property type="entry name" value="Mog1p/PsbP-like"/>
    <property type="match status" value="1"/>
</dbReference>
<dbReference type="KEGG" id="smo:SELMODRAFT_47401"/>
<proteinExistence type="predicted"/>
<reference evidence="3 4" key="1">
    <citation type="journal article" date="2011" name="Science">
        <title>The Selaginella genome identifies genetic changes associated with the evolution of vascular plants.</title>
        <authorList>
            <person name="Banks J.A."/>
            <person name="Nishiyama T."/>
            <person name="Hasebe M."/>
            <person name="Bowman J.L."/>
            <person name="Gribskov M."/>
            <person name="dePamphilis C."/>
            <person name="Albert V.A."/>
            <person name="Aono N."/>
            <person name="Aoyama T."/>
            <person name="Ambrose B.A."/>
            <person name="Ashton N.W."/>
            <person name="Axtell M.J."/>
            <person name="Barker E."/>
            <person name="Barker M.S."/>
            <person name="Bennetzen J.L."/>
            <person name="Bonawitz N.D."/>
            <person name="Chapple C."/>
            <person name="Cheng C."/>
            <person name="Correa L.G."/>
            <person name="Dacre M."/>
            <person name="DeBarry J."/>
            <person name="Dreyer I."/>
            <person name="Elias M."/>
            <person name="Engstrom E.M."/>
            <person name="Estelle M."/>
            <person name="Feng L."/>
            <person name="Finet C."/>
            <person name="Floyd S.K."/>
            <person name="Frommer W.B."/>
            <person name="Fujita T."/>
            <person name="Gramzow L."/>
            <person name="Gutensohn M."/>
            <person name="Harholt J."/>
            <person name="Hattori M."/>
            <person name="Heyl A."/>
            <person name="Hirai T."/>
            <person name="Hiwatashi Y."/>
            <person name="Ishikawa M."/>
            <person name="Iwata M."/>
            <person name="Karol K.G."/>
            <person name="Koehler B."/>
            <person name="Kolukisaoglu U."/>
            <person name="Kubo M."/>
            <person name="Kurata T."/>
            <person name="Lalonde S."/>
            <person name="Li K."/>
            <person name="Li Y."/>
            <person name="Litt A."/>
            <person name="Lyons E."/>
            <person name="Manning G."/>
            <person name="Maruyama T."/>
            <person name="Michael T.P."/>
            <person name="Mikami K."/>
            <person name="Miyazaki S."/>
            <person name="Morinaga S."/>
            <person name="Murata T."/>
            <person name="Mueller-Roeber B."/>
            <person name="Nelson D.R."/>
            <person name="Obara M."/>
            <person name="Oguri Y."/>
            <person name="Olmstead R.G."/>
            <person name="Onodera N."/>
            <person name="Petersen B.L."/>
            <person name="Pils B."/>
            <person name="Prigge M."/>
            <person name="Rensing S.A."/>
            <person name="Riano-Pachon D.M."/>
            <person name="Roberts A.W."/>
            <person name="Sato Y."/>
            <person name="Scheller H.V."/>
            <person name="Schulz B."/>
            <person name="Schulz C."/>
            <person name="Shakirov E.V."/>
            <person name="Shibagaki N."/>
            <person name="Shinohara N."/>
            <person name="Shippen D.E."/>
            <person name="Soerensen I."/>
            <person name="Sotooka R."/>
            <person name="Sugimoto N."/>
            <person name="Sugita M."/>
            <person name="Sumikawa N."/>
            <person name="Tanurdzic M."/>
            <person name="Theissen G."/>
            <person name="Ulvskov P."/>
            <person name="Wakazuki S."/>
            <person name="Weng J.K."/>
            <person name="Willats W.W."/>
            <person name="Wipf D."/>
            <person name="Wolf P.G."/>
            <person name="Yang L."/>
            <person name="Zimmer A.D."/>
            <person name="Zhu Q."/>
            <person name="Mitros T."/>
            <person name="Hellsten U."/>
            <person name="Loque D."/>
            <person name="Otillar R."/>
            <person name="Salamov A."/>
            <person name="Schmutz J."/>
            <person name="Shapiro H."/>
            <person name="Lindquist E."/>
            <person name="Lucas S."/>
            <person name="Rokhsar D."/>
            <person name="Grigoriev I.V."/>
        </authorList>
    </citation>
    <scope>NUCLEOTIDE SEQUENCE [LARGE SCALE GENOMIC DNA]</scope>
</reference>
<dbReference type="Pfam" id="PF01789">
    <property type="entry name" value="PsbP"/>
    <property type="match status" value="1"/>
</dbReference>
<dbReference type="InterPro" id="IPR002683">
    <property type="entry name" value="PsbP_C"/>
</dbReference>
<organism evidence="4">
    <name type="scientific">Selaginella moellendorffii</name>
    <name type="common">Spikemoss</name>
    <dbReference type="NCBI Taxonomy" id="88036"/>
    <lineage>
        <taxon>Eukaryota</taxon>
        <taxon>Viridiplantae</taxon>
        <taxon>Streptophyta</taxon>
        <taxon>Embryophyta</taxon>
        <taxon>Tracheophyta</taxon>
        <taxon>Lycopodiopsida</taxon>
        <taxon>Selaginellales</taxon>
        <taxon>Selaginellaceae</taxon>
        <taxon>Selaginella</taxon>
    </lineage>
</organism>
<evidence type="ECO:0000259" key="1">
    <source>
        <dbReference type="Pfam" id="PF01789"/>
    </source>
</evidence>
<dbReference type="OMA" id="KMYYDIQ"/>
<dbReference type="HOGENOM" id="CLU_039569_2_0_1"/>
<keyword evidence="4" id="KW-1185">Reference proteome</keyword>
<dbReference type="FunCoup" id="D8S758">
    <property type="interactions" value="1618"/>
</dbReference>
<dbReference type="EMBL" id="GL377605">
    <property type="protein sequence ID" value="EFJ19695.1"/>
    <property type="molecule type" value="Genomic_DNA"/>
</dbReference>
<dbReference type="AlphaFoldDB" id="D8S758"/>
<dbReference type="GO" id="GO:0019898">
    <property type="term" value="C:extrinsic component of membrane"/>
    <property type="evidence" value="ECO:0007669"/>
    <property type="project" value="InterPro"/>
</dbReference>
<dbReference type="eggNOG" id="ENOG502QU0F">
    <property type="taxonomic scope" value="Eukaryota"/>
</dbReference>
<gene>
    <name evidence="2" type="ORF">SELMODRAFT_47401</name>
    <name evidence="3" type="ORF">SELMODRAFT_57446</name>
</gene>
<dbReference type="GO" id="GO:0005509">
    <property type="term" value="F:calcium ion binding"/>
    <property type="evidence" value="ECO:0007669"/>
    <property type="project" value="InterPro"/>
</dbReference>
<dbReference type="STRING" id="88036.D8S758"/>
<dbReference type="GO" id="GO:0048564">
    <property type="term" value="P:photosystem I assembly"/>
    <property type="evidence" value="ECO:0000318"/>
    <property type="project" value="GO_Central"/>
</dbReference>